<feature type="domain" description="HTH gntR-type" evidence="4">
    <location>
        <begin position="5"/>
        <end position="73"/>
    </location>
</feature>
<dbReference type="PANTHER" id="PTHR44846:SF1">
    <property type="entry name" value="MANNOSYL-D-GLYCERATE TRANSPORT_METABOLISM SYSTEM REPRESSOR MNGR-RELATED"/>
    <property type="match status" value="1"/>
</dbReference>
<dbReference type="PANTHER" id="PTHR44846">
    <property type="entry name" value="MANNOSYL-D-GLYCERATE TRANSPORT/METABOLISM SYSTEM REPRESSOR MNGR-RELATED"/>
    <property type="match status" value="1"/>
</dbReference>
<dbReference type="InterPro" id="IPR036390">
    <property type="entry name" value="WH_DNA-bd_sf"/>
</dbReference>
<dbReference type="InterPro" id="IPR036388">
    <property type="entry name" value="WH-like_DNA-bd_sf"/>
</dbReference>
<accession>A0ABN0WFG9</accession>
<gene>
    <name evidence="5" type="ORF">GCM10010151_26860</name>
</gene>
<evidence type="ECO:0000313" key="6">
    <source>
        <dbReference type="Proteomes" id="UP001501822"/>
    </source>
</evidence>
<evidence type="ECO:0000256" key="2">
    <source>
        <dbReference type="ARBA" id="ARBA00023125"/>
    </source>
</evidence>
<keyword evidence="3" id="KW-0804">Transcription</keyword>
<evidence type="ECO:0000313" key="5">
    <source>
        <dbReference type="EMBL" id="GAA0335779.1"/>
    </source>
</evidence>
<dbReference type="SUPFAM" id="SSF46785">
    <property type="entry name" value="Winged helix' DNA-binding domain"/>
    <property type="match status" value="1"/>
</dbReference>
<dbReference type="SMART" id="SM00345">
    <property type="entry name" value="HTH_GNTR"/>
    <property type="match status" value="1"/>
</dbReference>
<evidence type="ECO:0000256" key="1">
    <source>
        <dbReference type="ARBA" id="ARBA00023015"/>
    </source>
</evidence>
<dbReference type="RefSeq" id="WP_252803055.1">
    <property type="nucleotide sequence ID" value="NZ_BAAABM010000016.1"/>
</dbReference>
<sequence length="81" mass="9283">MSTRRKSYQEVAEVIRDRIARGEWQPRSQLPSQAKMAKEFGVSGSTVSDAIADLRQRGYVWTLPHKGSYARPAEDWREESS</sequence>
<dbReference type="Pfam" id="PF00392">
    <property type="entry name" value="GntR"/>
    <property type="match status" value="1"/>
</dbReference>
<dbReference type="Proteomes" id="UP001501822">
    <property type="component" value="Unassembled WGS sequence"/>
</dbReference>
<comment type="caution">
    <text evidence="5">The sequence shown here is derived from an EMBL/GenBank/DDBJ whole genome shotgun (WGS) entry which is preliminary data.</text>
</comment>
<evidence type="ECO:0000259" key="4">
    <source>
        <dbReference type="PROSITE" id="PS50949"/>
    </source>
</evidence>
<keyword evidence="1" id="KW-0805">Transcription regulation</keyword>
<keyword evidence="2" id="KW-0238">DNA-binding</keyword>
<reference evidence="5 6" key="1">
    <citation type="journal article" date="2019" name="Int. J. Syst. Evol. Microbiol.">
        <title>The Global Catalogue of Microorganisms (GCM) 10K type strain sequencing project: providing services to taxonomists for standard genome sequencing and annotation.</title>
        <authorList>
            <consortium name="The Broad Institute Genomics Platform"/>
            <consortium name="The Broad Institute Genome Sequencing Center for Infectious Disease"/>
            <person name="Wu L."/>
            <person name="Ma J."/>
        </authorList>
    </citation>
    <scope>NUCLEOTIDE SEQUENCE [LARGE SCALE GENOMIC DNA]</scope>
    <source>
        <strain evidence="5 6">JCM 3146</strain>
    </source>
</reference>
<dbReference type="InterPro" id="IPR050679">
    <property type="entry name" value="Bact_HTH_transcr_reg"/>
</dbReference>
<dbReference type="PROSITE" id="PS50949">
    <property type="entry name" value="HTH_GNTR"/>
    <property type="match status" value="1"/>
</dbReference>
<dbReference type="InterPro" id="IPR000524">
    <property type="entry name" value="Tscrpt_reg_HTH_GntR"/>
</dbReference>
<organism evidence="5 6">
    <name type="scientific">Actinoallomurus spadix</name>
    <dbReference type="NCBI Taxonomy" id="79912"/>
    <lineage>
        <taxon>Bacteria</taxon>
        <taxon>Bacillati</taxon>
        <taxon>Actinomycetota</taxon>
        <taxon>Actinomycetes</taxon>
        <taxon>Streptosporangiales</taxon>
        <taxon>Thermomonosporaceae</taxon>
        <taxon>Actinoallomurus</taxon>
    </lineage>
</organism>
<dbReference type="Gene3D" id="1.10.10.10">
    <property type="entry name" value="Winged helix-like DNA-binding domain superfamily/Winged helix DNA-binding domain"/>
    <property type="match status" value="1"/>
</dbReference>
<proteinExistence type="predicted"/>
<name>A0ABN0WFG9_9ACTN</name>
<dbReference type="EMBL" id="BAAABM010000016">
    <property type="protein sequence ID" value="GAA0335779.1"/>
    <property type="molecule type" value="Genomic_DNA"/>
</dbReference>
<protein>
    <recommendedName>
        <fullName evidence="4">HTH gntR-type domain-containing protein</fullName>
    </recommendedName>
</protein>
<dbReference type="CDD" id="cd07377">
    <property type="entry name" value="WHTH_GntR"/>
    <property type="match status" value="1"/>
</dbReference>
<evidence type="ECO:0000256" key="3">
    <source>
        <dbReference type="ARBA" id="ARBA00023163"/>
    </source>
</evidence>
<keyword evidence="6" id="KW-1185">Reference proteome</keyword>